<feature type="domain" description="DUF4145" evidence="1">
    <location>
        <begin position="112"/>
        <end position="199"/>
    </location>
</feature>
<dbReference type="RefSeq" id="WP_122952041.1">
    <property type="nucleotide sequence ID" value="NZ_CP024634.1"/>
</dbReference>
<organism evidence="2 3">
    <name type="scientific">Bathymodiolus thermophilus thioautotrophic gill symbiont</name>
    <dbReference type="NCBI Taxonomy" id="2360"/>
    <lineage>
        <taxon>Bacteria</taxon>
        <taxon>Pseudomonadati</taxon>
        <taxon>Pseudomonadota</taxon>
        <taxon>Gammaproteobacteria</taxon>
        <taxon>sulfur-oxidizing symbionts</taxon>
    </lineage>
</organism>
<evidence type="ECO:0000313" key="3">
    <source>
        <dbReference type="Proteomes" id="UP000278334"/>
    </source>
</evidence>
<dbReference type="AlphaFoldDB" id="A0A3G3IP09"/>
<reference evidence="2 3" key="1">
    <citation type="submission" date="2017-11" db="EMBL/GenBank/DDBJ databases">
        <title>Genome sequence of the bacterial symbiont EPR9N from a vent mussel Bathymodiolus thermophilus.</title>
        <authorList>
            <person name="Won Y.-J."/>
        </authorList>
    </citation>
    <scope>NUCLEOTIDE SEQUENCE [LARGE SCALE GENOMIC DNA]</scope>
    <source>
        <strain evidence="2 3">EPR9N</strain>
    </source>
</reference>
<dbReference type="InterPro" id="IPR025285">
    <property type="entry name" value="DUF4145"/>
</dbReference>
<sequence length="224" mass="25377">MEEVKLKAQCNKCLGETNHLLLHKEDQPWDEDMGCGNIIYGSETFNMVKCCGCDSVKLMYTSWFSGACDEDGPIIETNYYPPAISRAEPKWVSSLGGFFSQEQERYSFKLLREIYSALHNDSRCLAVMGIRALLEHLMIAKVTDKGTFKKNLDAFQAEGYLSKKQRGIIEPILEAGHAAIHRAYHPSSEDVLTAIEVTESLVETIYVHPKKANKLKERVPKRNE</sequence>
<proteinExistence type="predicted"/>
<dbReference type="EMBL" id="CP024634">
    <property type="protein sequence ID" value="AYQ57606.1"/>
    <property type="molecule type" value="Genomic_DNA"/>
</dbReference>
<accession>A0A3G3IP09</accession>
<evidence type="ECO:0000313" key="2">
    <source>
        <dbReference type="EMBL" id="AYQ57606.1"/>
    </source>
</evidence>
<name>A0A3G3IP09_9GAMM</name>
<protein>
    <recommendedName>
        <fullName evidence="1">DUF4145 domain-containing protein</fullName>
    </recommendedName>
</protein>
<dbReference type="KEGG" id="bthg:MS2017_1944"/>
<dbReference type="Proteomes" id="UP000278334">
    <property type="component" value="Chromosome"/>
</dbReference>
<dbReference type="Pfam" id="PF13643">
    <property type="entry name" value="DUF4145"/>
    <property type="match status" value="1"/>
</dbReference>
<evidence type="ECO:0000259" key="1">
    <source>
        <dbReference type="Pfam" id="PF13643"/>
    </source>
</evidence>
<gene>
    <name evidence="2" type="ORF">MS2017_1944</name>
</gene>